<evidence type="ECO:0000313" key="1">
    <source>
        <dbReference type="EMBL" id="CAG8680768.1"/>
    </source>
</evidence>
<comment type="caution">
    <text evidence="1">The sequence shown here is derived from an EMBL/GenBank/DDBJ whole genome shotgun (WGS) entry which is preliminary data.</text>
</comment>
<reference evidence="1" key="1">
    <citation type="submission" date="2021-06" db="EMBL/GenBank/DDBJ databases">
        <authorList>
            <person name="Kallberg Y."/>
            <person name="Tangrot J."/>
            <person name="Rosling A."/>
        </authorList>
    </citation>
    <scope>NUCLEOTIDE SEQUENCE</scope>
    <source>
        <strain evidence="1">MA461A</strain>
    </source>
</reference>
<keyword evidence="2" id="KW-1185">Reference proteome</keyword>
<proteinExistence type="predicted"/>
<protein>
    <submittedName>
        <fullName evidence="1">8686_t:CDS:1</fullName>
    </submittedName>
</protein>
<organism evidence="1 2">
    <name type="scientific">Racocetra persica</name>
    <dbReference type="NCBI Taxonomy" id="160502"/>
    <lineage>
        <taxon>Eukaryota</taxon>
        <taxon>Fungi</taxon>
        <taxon>Fungi incertae sedis</taxon>
        <taxon>Mucoromycota</taxon>
        <taxon>Glomeromycotina</taxon>
        <taxon>Glomeromycetes</taxon>
        <taxon>Diversisporales</taxon>
        <taxon>Gigasporaceae</taxon>
        <taxon>Racocetra</taxon>
    </lineage>
</organism>
<name>A0ACA9NZS7_9GLOM</name>
<dbReference type="EMBL" id="CAJVQC010016907">
    <property type="protein sequence ID" value="CAG8680768.1"/>
    <property type="molecule type" value="Genomic_DNA"/>
</dbReference>
<evidence type="ECO:0000313" key="2">
    <source>
        <dbReference type="Proteomes" id="UP000789920"/>
    </source>
</evidence>
<gene>
    <name evidence="1" type="ORF">RPERSI_LOCUS9104</name>
</gene>
<sequence length="74" mass="8542">VHKLFIEGWNDIISTIEKILTPSETQLASFTGSVYQDTENDRISEEVKQYTKDVTTNVSRSALNWYKLFQRGSN</sequence>
<feature type="non-terminal residue" evidence="1">
    <location>
        <position position="1"/>
    </location>
</feature>
<dbReference type="Proteomes" id="UP000789920">
    <property type="component" value="Unassembled WGS sequence"/>
</dbReference>
<accession>A0ACA9NZS7</accession>